<keyword evidence="9" id="KW-0408">Iron</keyword>
<evidence type="ECO:0000256" key="11">
    <source>
        <dbReference type="ARBA" id="ARBA00023136"/>
    </source>
</evidence>
<comment type="subcellular location">
    <subcellularLocation>
        <location evidence="1">Mitochondrion inner membrane</location>
        <topology evidence="1">Multi-pass membrane protein</topology>
    </subcellularLocation>
</comment>
<dbReference type="InterPro" id="IPR018495">
    <property type="entry name" value="Succ_DH_cyt_bsu_CS"/>
</dbReference>
<protein>
    <recommendedName>
        <fullName evidence="15">Succinate dehydrogenase cytochrome b560 subunit</fullName>
    </recommendedName>
</protein>
<dbReference type="Pfam" id="PF01127">
    <property type="entry name" value="Sdh_cyt"/>
    <property type="match status" value="1"/>
</dbReference>
<evidence type="ECO:0000256" key="7">
    <source>
        <dbReference type="ARBA" id="ARBA00022946"/>
    </source>
</evidence>
<dbReference type="OrthoDB" id="588261at2759"/>
<evidence type="ECO:0000313" key="14">
    <source>
        <dbReference type="Proteomes" id="UP001150941"/>
    </source>
</evidence>
<evidence type="ECO:0000256" key="3">
    <source>
        <dbReference type="ARBA" id="ARBA00022617"/>
    </source>
</evidence>
<reference evidence="13" key="1">
    <citation type="submission" date="2022-11" db="EMBL/GenBank/DDBJ databases">
        <authorList>
            <person name="Petersen C."/>
        </authorList>
    </citation>
    <scope>NUCLEOTIDE SEQUENCE</scope>
    <source>
        <strain evidence="13">IBT 19713</strain>
    </source>
</reference>
<keyword evidence="10" id="KW-0496">Mitochondrion</keyword>
<comment type="similarity">
    <text evidence="2">Belongs to the cytochrome b560 family.</text>
</comment>
<dbReference type="AlphaFoldDB" id="A0A9W9THY2"/>
<dbReference type="PROSITE" id="PS01001">
    <property type="entry name" value="SDH_CYT_2"/>
    <property type="match status" value="1"/>
</dbReference>
<evidence type="ECO:0000313" key="13">
    <source>
        <dbReference type="EMBL" id="KAJ5223431.1"/>
    </source>
</evidence>
<evidence type="ECO:0000256" key="8">
    <source>
        <dbReference type="ARBA" id="ARBA00022989"/>
    </source>
</evidence>
<dbReference type="PROSITE" id="PS01000">
    <property type="entry name" value="SDH_CYT_1"/>
    <property type="match status" value="1"/>
</dbReference>
<dbReference type="GO" id="GO:0046872">
    <property type="term" value="F:metal ion binding"/>
    <property type="evidence" value="ECO:0007669"/>
    <property type="project" value="UniProtKB-KW"/>
</dbReference>
<evidence type="ECO:0000256" key="4">
    <source>
        <dbReference type="ARBA" id="ARBA00022692"/>
    </source>
</evidence>
<keyword evidence="14" id="KW-1185">Reference proteome</keyword>
<keyword evidence="7" id="KW-0809">Transit peptide</keyword>
<evidence type="ECO:0000256" key="2">
    <source>
        <dbReference type="ARBA" id="ARBA00007244"/>
    </source>
</evidence>
<keyword evidence="6" id="KW-0999">Mitochondrion inner membrane</keyword>
<evidence type="ECO:0000256" key="1">
    <source>
        <dbReference type="ARBA" id="ARBA00004448"/>
    </source>
</evidence>
<dbReference type="EMBL" id="JAPQKS010000006">
    <property type="protein sequence ID" value="KAJ5223431.1"/>
    <property type="molecule type" value="Genomic_DNA"/>
</dbReference>
<sequence length="186" mass="20224">MFSQKVAQQSLRRLAVQQPTLMQSAMMRASPAAIAIGNTQKRLATSSPNTEDPNQILAKQRLNRPVSPHLGIYRPQVGWIMSSLHRISGISLSGPLYLWATAYLASPLFGWHLESASMVAAFGALPVAAKILIKTILALPFTYHSMNGIRHLTWDLGIGFTNPTIIKTGWTVVGLSVTSALALAFM</sequence>
<dbReference type="InterPro" id="IPR034804">
    <property type="entry name" value="SQR/QFR_C/D"/>
</dbReference>
<proteinExistence type="inferred from homology"/>
<dbReference type="GO" id="GO:0006099">
    <property type="term" value="P:tricarboxylic acid cycle"/>
    <property type="evidence" value="ECO:0007669"/>
    <property type="project" value="InterPro"/>
</dbReference>
<dbReference type="FunFam" id="1.20.1300.10:FF:000008">
    <property type="entry name" value="Succinate dehydrogenase cytochrome b560 subunit"/>
    <property type="match status" value="1"/>
</dbReference>
<dbReference type="PANTHER" id="PTHR10978">
    <property type="entry name" value="SUCCINATE DEHYDROGENASE CYTOCHROME B560 SUBUNIT"/>
    <property type="match status" value="1"/>
</dbReference>
<dbReference type="GO" id="GO:0009055">
    <property type="term" value="F:electron transfer activity"/>
    <property type="evidence" value="ECO:0007669"/>
    <property type="project" value="InterPro"/>
</dbReference>
<keyword evidence="4 12" id="KW-0812">Transmembrane</keyword>
<evidence type="ECO:0008006" key="15">
    <source>
        <dbReference type="Google" id="ProtNLM"/>
    </source>
</evidence>
<dbReference type="NCBIfam" id="TIGR02970">
    <property type="entry name" value="succ_dehyd_cytB"/>
    <property type="match status" value="1"/>
</dbReference>
<dbReference type="InterPro" id="IPR000701">
    <property type="entry name" value="SuccDH_FuR_B_TM-su"/>
</dbReference>
<accession>A0A9W9THY2</accession>
<gene>
    <name evidence="13" type="ORF">N7468_007973</name>
</gene>
<dbReference type="GO" id="GO:0005743">
    <property type="term" value="C:mitochondrial inner membrane"/>
    <property type="evidence" value="ECO:0007669"/>
    <property type="project" value="UniProtKB-SubCell"/>
</dbReference>
<dbReference type="Proteomes" id="UP001150941">
    <property type="component" value="Unassembled WGS sequence"/>
</dbReference>
<dbReference type="InterPro" id="IPR014314">
    <property type="entry name" value="Succ_DH_cytb556"/>
</dbReference>
<evidence type="ECO:0000256" key="9">
    <source>
        <dbReference type="ARBA" id="ARBA00023004"/>
    </source>
</evidence>
<keyword evidence="11 12" id="KW-0472">Membrane</keyword>
<feature type="transmembrane region" description="Helical" evidence="12">
    <location>
        <begin position="119"/>
        <end position="143"/>
    </location>
</feature>
<organism evidence="13 14">
    <name type="scientific">Penicillium chermesinum</name>
    <dbReference type="NCBI Taxonomy" id="63820"/>
    <lineage>
        <taxon>Eukaryota</taxon>
        <taxon>Fungi</taxon>
        <taxon>Dikarya</taxon>
        <taxon>Ascomycota</taxon>
        <taxon>Pezizomycotina</taxon>
        <taxon>Eurotiomycetes</taxon>
        <taxon>Eurotiomycetidae</taxon>
        <taxon>Eurotiales</taxon>
        <taxon>Aspergillaceae</taxon>
        <taxon>Penicillium</taxon>
    </lineage>
</organism>
<feature type="transmembrane region" description="Helical" evidence="12">
    <location>
        <begin position="96"/>
        <end position="113"/>
    </location>
</feature>
<name>A0A9W9THY2_9EURO</name>
<dbReference type="RefSeq" id="XP_058327614.1">
    <property type="nucleotide sequence ID" value="XM_058477269.1"/>
</dbReference>
<dbReference type="SUPFAM" id="SSF81343">
    <property type="entry name" value="Fumarate reductase respiratory complex transmembrane subunits"/>
    <property type="match status" value="1"/>
</dbReference>
<evidence type="ECO:0000256" key="6">
    <source>
        <dbReference type="ARBA" id="ARBA00022792"/>
    </source>
</evidence>
<dbReference type="GO" id="GO:0006121">
    <property type="term" value="P:mitochondrial electron transport, succinate to ubiquinone"/>
    <property type="evidence" value="ECO:0007669"/>
    <property type="project" value="TreeGrafter"/>
</dbReference>
<comment type="caution">
    <text evidence="13">The sequence shown here is derived from an EMBL/GenBank/DDBJ whole genome shotgun (WGS) entry which is preliminary data.</text>
</comment>
<evidence type="ECO:0000256" key="5">
    <source>
        <dbReference type="ARBA" id="ARBA00022723"/>
    </source>
</evidence>
<keyword evidence="8 12" id="KW-1133">Transmembrane helix</keyword>
<dbReference type="GeneID" id="83204572"/>
<keyword evidence="3" id="KW-0349">Heme</keyword>
<keyword evidence="5" id="KW-0479">Metal-binding</keyword>
<reference evidence="13" key="2">
    <citation type="journal article" date="2023" name="IMA Fungus">
        <title>Comparative genomic study of the Penicillium genus elucidates a diverse pangenome and 15 lateral gene transfer events.</title>
        <authorList>
            <person name="Petersen C."/>
            <person name="Sorensen T."/>
            <person name="Nielsen M.R."/>
            <person name="Sondergaard T.E."/>
            <person name="Sorensen J.L."/>
            <person name="Fitzpatrick D.A."/>
            <person name="Frisvad J.C."/>
            <person name="Nielsen K.L."/>
        </authorList>
    </citation>
    <scope>NUCLEOTIDE SEQUENCE</scope>
    <source>
        <strain evidence="13">IBT 19713</strain>
    </source>
</reference>
<dbReference type="Gene3D" id="1.20.1300.10">
    <property type="entry name" value="Fumarate reductase/succinate dehydrogenase, transmembrane subunit"/>
    <property type="match status" value="1"/>
</dbReference>
<dbReference type="CDD" id="cd03499">
    <property type="entry name" value="SQR_TypeC_SdhC"/>
    <property type="match status" value="1"/>
</dbReference>
<evidence type="ECO:0000256" key="10">
    <source>
        <dbReference type="ARBA" id="ARBA00023128"/>
    </source>
</evidence>
<evidence type="ECO:0000256" key="12">
    <source>
        <dbReference type="SAM" id="Phobius"/>
    </source>
</evidence>
<dbReference type="PANTHER" id="PTHR10978:SF5">
    <property type="entry name" value="SUCCINATE DEHYDROGENASE CYTOCHROME B560 SUBUNIT, MITOCHONDRIAL"/>
    <property type="match status" value="1"/>
</dbReference>